<evidence type="ECO:0008006" key="6">
    <source>
        <dbReference type="Google" id="ProtNLM"/>
    </source>
</evidence>
<protein>
    <recommendedName>
        <fullName evidence="6">Galactose oxidase</fullName>
    </recommendedName>
</protein>
<evidence type="ECO:0000313" key="5">
    <source>
        <dbReference type="Proteomes" id="UP000077667"/>
    </source>
</evidence>
<feature type="chain" id="PRO_5008390099" description="Galactose oxidase" evidence="3">
    <location>
        <begin position="30"/>
        <end position="348"/>
    </location>
</feature>
<organism evidence="4 5">
    <name type="scientific">Niabella ginsenosidivorans</name>
    <dbReference type="NCBI Taxonomy" id="1176587"/>
    <lineage>
        <taxon>Bacteria</taxon>
        <taxon>Pseudomonadati</taxon>
        <taxon>Bacteroidota</taxon>
        <taxon>Chitinophagia</taxon>
        <taxon>Chitinophagales</taxon>
        <taxon>Chitinophagaceae</taxon>
        <taxon>Niabella</taxon>
    </lineage>
</organism>
<dbReference type="InterPro" id="IPR011043">
    <property type="entry name" value="Gal_Oxase/kelch_b-propeller"/>
</dbReference>
<evidence type="ECO:0000256" key="1">
    <source>
        <dbReference type="ARBA" id="ARBA00022441"/>
    </source>
</evidence>
<keyword evidence="3" id="KW-0732">Signal</keyword>
<dbReference type="Gene3D" id="2.120.10.80">
    <property type="entry name" value="Kelch-type beta propeller"/>
    <property type="match status" value="2"/>
</dbReference>
<evidence type="ECO:0000313" key="4">
    <source>
        <dbReference type="EMBL" id="ANH84079.1"/>
    </source>
</evidence>
<dbReference type="Pfam" id="PF01344">
    <property type="entry name" value="Kelch_1"/>
    <property type="match status" value="1"/>
</dbReference>
<dbReference type="InterPro" id="IPR056734">
    <property type="entry name" value="NANM"/>
</dbReference>
<dbReference type="SMART" id="SM00612">
    <property type="entry name" value="Kelch"/>
    <property type="match status" value="3"/>
</dbReference>
<dbReference type="SUPFAM" id="SSF50965">
    <property type="entry name" value="Galactose oxidase, central domain"/>
    <property type="match status" value="1"/>
</dbReference>
<feature type="signal peptide" evidence="3">
    <location>
        <begin position="1"/>
        <end position="29"/>
    </location>
</feature>
<dbReference type="PANTHER" id="PTHR45632">
    <property type="entry name" value="LD33804P"/>
    <property type="match status" value="1"/>
</dbReference>
<dbReference type="PROSITE" id="PS51257">
    <property type="entry name" value="PROKAR_LIPOPROTEIN"/>
    <property type="match status" value="1"/>
</dbReference>
<sequence length="348" mass="38004">MILKRLRSPKTRLLIAAVVAIVLISGCSKDTSSTTLTGDWAVSFEYEGVGRTDAVSFTIGDLVYVGLGYNGTDRLNDFWAFQKSTGTWKRVATFPGDARNSAVAFTINGIGYVGTGFNGTDKLSDFWSYNPSSDSWAKVADLAAFGGTARYGAVGFSIGNKGYIATGYDGNYLKDLWEYDPATNKWQQKASLAGSKRTDAVAFVYNNKAYLVTGVNNGSYLTDFYSYDPSADAWTRLRNINSSDDDNSYDDDYGSNIMRSNAAVFVLSNKAYLCCGERSGVIGTVWEYNIDSDLWTQKTSFEGAARQGAIGFSVDGAGYITTGTSGSSWYDDLWQFYPDADQNSNNNY</sequence>
<reference evidence="4 5" key="1">
    <citation type="submission" date="2016-05" db="EMBL/GenBank/DDBJ databases">
        <title>Niabella ginsenosidivorans BS26 whole genome sequencing.</title>
        <authorList>
            <person name="Im W.T."/>
            <person name="Siddiqi M.Z."/>
        </authorList>
    </citation>
    <scope>NUCLEOTIDE SEQUENCE [LARGE SCALE GENOMIC DNA]</scope>
    <source>
        <strain evidence="4 5">BS26</strain>
    </source>
</reference>
<dbReference type="InterPro" id="IPR015915">
    <property type="entry name" value="Kelch-typ_b-propeller"/>
</dbReference>
<proteinExistence type="predicted"/>
<name>A0A1A9IAK3_9BACT</name>
<dbReference type="STRING" id="1176587.A8C56_19930"/>
<keyword evidence="1" id="KW-0880">Kelch repeat</keyword>
<dbReference type="SUPFAM" id="SSF117281">
    <property type="entry name" value="Kelch motif"/>
    <property type="match status" value="1"/>
</dbReference>
<dbReference type="Pfam" id="PF24996">
    <property type="entry name" value="NANM"/>
    <property type="match status" value="1"/>
</dbReference>
<keyword evidence="5" id="KW-1185">Reference proteome</keyword>
<dbReference type="PANTHER" id="PTHR45632:SF3">
    <property type="entry name" value="KELCH-LIKE PROTEIN 32"/>
    <property type="match status" value="1"/>
</dbReference>
<dbReference type="EMBL" id="CP015772">
    <property type="protein sequence ID" value="ANH84079.1"/>
    <property type="molecule type" value="Genomic_DNA"/>
</dbReference>
<dbReference type="KEGG" id="nia:A8C56_19930"/>
<gene>
    <name evidence="4" type="ORF">A8C56_19930</name>
</gene>
<dbReference type="AlphaFoldDB" id="A0A1A9IAK3"/>
<dbReference type="Proteomes" id="UP000077667">
    <property type="component" value="Chromosome"/>
</dbReference>
<evidence type="ECO:0000256" key="2">
    <source>
        <dbReference type="ARBA" id="ARBA00022737"/>
    </source>
</evidence>
<evidence type="ECO:0000256" key="3">
    <source>
        <dbReference type="SAM" id="SignalP"/>
    </source>
</evidence>
<keyword evidence="2" id="KW-0677">Repeat</keyword>
<dbReference type="InterPro" id="IPR006652">
    <property type="entry name" value="Kelch_1"/>
</dbReference>
<accession>A0A1A9IAK3</accession>